<gene>
    <name evidence="11" type="ORF">B5M42_02245</name>
</gene>
<dbReference type="InterPro" id="IPR010559">
    <property type="entry name" value="Sig_transdc_His_kin_internal"/>
</dbReference>
<dbReference type="PROSITE" id="PS50885">
    <property type="entry name" value="HAMP"/>
    <property type="match status" value="1"/>
</dbReference>
<dbReference type="RefSeq" id="WP_134749255.1">
    <property type="nucleotide sequence ID" value="NZ_MYFO02000004.1"/>
</dbReference>
<evidence type="ECO:0000256" key="3">
    <source>
        <dbReference type="ARBA" id="ARBA00022553"/>
    </source>
</evidence>
<name>A0A4Y8Q985_9BACL</name>
<dbReference type="PANTHER" id="PTHR34220">
    <property type="entry name" value="SENSOR HISTIDINE KINASE YPDA"/>
    <property type="match status" value="1"/>
</dbReference>
<dbReference type="CDD" id="cd06225">
    <property type="entry name" value="HAMP"/>
    <property type="match status" value="1"/>
</dbReference>
<dbReference type="InterPro" id="IPR036890">
    <property type="entry name" value="HATPase_C_sf"/>
</dbReference>
<keyword evidence="4" id="KW-0808">Transferase</keyword>
<protein>
    <submittedName>
        <fullName evidence="11">Two-component sensor histidine kinase</fullName>
    </submittedName>
</protein>
<keyword evidence="8 9" id="KW-0472">Membrane</keyword>
<organism evidence="11 12">
    <name type="scientific">Paenibacillus athensensis</name>
    <dbReference type="NCBI Taxonomy" id="1967502"/>
    <lineage>
        <taxon>Bacteria</taxon>
        <taxon>Bacillati</taxon>
        <taxon>Bacillota</taxon>
        <taxon>Bacilli</taxon>
        <taxon>Bacillales</taxon>
        <taxon>Paenibacillaceae</taxon>
        <taxon>Paenibacillus</taxon>
    </lineage>
</organism>
<dbReference type="GO" id="GO:0005886">
    <property type="term" value="C:plasma membrane"/>
    <property type="evidence" value="ECO:0007669"/>
    <property type="project" value="UniProtKB-SubCell"/>
</dbReference>
<dbReference type="Pfam" id="PF02518">
    <property type="entry name" value="HATPase_c"/>
    <property type="match status" value="1"/>
</dbReference>
<dbReference type="Gene3D" id="3.30.565.10">
    <property type="entry name" value="Histidine kinase-like ATPase, C-terminal domain"/>
    <property type="match status" value="1"/>
</dbReference>
<evidence type="ECO:0000259" key="10">
    <source>
        <dbReference type="PROSITE" id="PS50885"/>
    </source>
</evidence>
<keyword evidence="2" id="KW-1003">Cell membrane</keyword>
<dbReference type="EMBL" id="MYFO01000002">
    <property type="protein sequence ID" value="TFE91287.1"/>
    <property type="molecule type" value="Genomic_DNA"/>
</dbReference>
<keyword evidence="6 11" id="KW-0418">Kinase</keyword>
<accession>A0A4Y8Q985</accession>
<evidence type="ECO:0000313" key="12">
    <source>
        <dbReference type="Proteomes" id="UP000298246"/>
    </source>
</evidence>
<evidence type="ECO:0000256" key="5">
    <source>
        <dbReference type="ARBA" id="ARBA00022692"/>
    </source>
</evidence>
<dbReference type="Pfam" id="PF06580">
    <property type="entry name" value="His_kinase"/>
    <property type="match status" value="1"/>
</dbReference>
<evidence type="ECO:0000256" key="1">
    <source>
        <dbReference type="ARBA" id="ARBA00004651"/>
    </source>
</evidence>
<dbReference type="InterPro" id="IPR033479">
    <property type="entry name" value="dCache_1"/>
</dbReference>
<dbReference type="InterPro" id="IPR050640">
    <property type="entry name" value="Bact_2-comp_sensor_kinase"/>
</dbReference>
<dbReference type="Gene3D" id="3.30.450.20">
    <property type="entry name" value="PAS domain"/>
    <property type="match status" value="1"/>
</dbReference>
<dbReference type="SUPFAM" id="SSF158472">
    <property type="entry name" value="HAMP domain-like"/>
    <property type="match status" value="1"/>
</dbReference>
<evidence type="ECO:0000256" key="4">
    <source>
        <dbReference type="ARBA" id="ARBA00022679"/>
    </source>
</evidence>
<dbReference type="SUPFAM" id="SSF55874">
    <property type="entry name" value="ATPase domain of HSP90 chaperone/DNA topoisomerase II/histidine kinase"/>
    <property type="match status" value="1"/>
</dbReference>
<dbReference type="Gene3D" id="6.10.340.10">
    <property type="match status" value="1"/>
</dbReference>
<dbReference type="Pfam" id="PF00672">
    <property type="entry name" value="HAMP"/>
    <property type="match status" value="1"/>
</dbReference>
<evidence type="ECO:0000256" key="2">
    <source>
        <dbReference type="ARBA" id="ARBA00022475"/>
    </source>
</evidence>
<feature type="transmembrane region" description="Helical" evidence="9">
    <location>
        <begin position="27"/>
        <end position="47"/>
    </location>
</feature>
<keyword evidence="7 9" id="KW-1133">Transmembrane helix</keyword>
<keyword evidence="3" id="KW-0597">Phosphoprotein</keyword>
<dbReference type="SMART" id="SM00304">
    <property type="entry name" value="HAMP"/>
    <property type="match status" value="1"/>
</dbReference>
<keyword evidence="5 9" id="KW-0812">Transmembrane</keyword>
<feature type="domain" description="HAMP" evidence="10">
    <location>
        <begin position="350"/>
        <end position="402"/>
    </location>
</feature>
<keyword evidence="12" id="KW-1185">Reference proteome</keyword>
<comment type="subcellular location">
    <subcellularLocation>
        <location evidence="1">Cell membrane</location>
        <topology evidence="1">Multi-pass membrane protein</topology>
    </subcellularLocation>
</comment>
<evidence type="ECO:0000256" key="8">
    <source>
        <dbReference type="ARBA" id="ARBA00023136"/>
    </source>
</evidence>
<sequence length="626" mass="71122">MSFLTLSRLERLRSALTLAHVRMEWKLILVFLVLILIPIPLLGYVSYRHYADSIQNNTTVYVTEVSNEMVKRLDDYIDDMKRISTIPAYVEDIKDNLELSNDFYEKAYREPPELIAGSAGTLDELSLNIRQKIESSINFLNNIKEDTKSVYLFDKYGNPYYRYKNGFRQDIKERYPYWKSAVQDSKGLPALIGTEQVVNNSNARNYVFSVIREVFNDSYEAIGLIVVDANISFFERIVQDLDKATHGSTLILDQYENVVYDSNKTFMTHNMANAGWLRNVDGRQGSYVAEVDGKQTLVIYSLSEQTQWHVVITVPVSELTKDVARNRNLTIAVTLLAVVTALIISVLLSFVLTRSLRILVNLMRQVQHGHLDVKYPVKYKDEIGRLGNQFNRMLERIKQLLAENVSIGERKREAELAALQTQINPHFIYNTLESIRMTAEINDDSEVADMTQILGKLLRYGITMGRDFVRLEQELDHLRNYMKLQDYRYPGKFRLSIAPHAELKSVKLLKLTLQPIVENAIFHGLDGTKPVMELALTFTVTGNELRITICDSGAGMDEATLGRLRQSLLAPEAPAEDGAGAARSGGIGLRNVNERLKLYYGDGCGLEVDSEPGVGTQVHIRFPLQE</sequence>
<dbReference type="Proteomes" id="UP000298246">
    <property type="component" value="Unassembled WGS sequence"/>
</dbReference>
<proteinExistence type="predicted"/>
<evidence type="ECO:0000256" key="7">
    <source>
        <dbReference type="ARBA" id="ARBA00022989"/>
    </source>
</evidence>
<feature type="transmembrane region" description="Helical" evidence="9">
    <location>
        <begin position="329"/>
        <end position="352"/>
    </location>
</feature>
<dbReference type="AlphaFoldDB" id="A0A4Y8Q985"/>
<evidence type="ECO:0000256" key="6">
    <source>
        <dbReference type="ARBA" id="ARBA00022777"/>
    </source>
</evidence>
<evidence type="ECO:0000313" key="11">
    <source>
        <dbReference type="EMBL" id="TFE91287.1"/>
    </source>
</evidence>
<dbReference type="GO" id="GO:0000155">
    <property type="term" value="F:phosphorelay sensor kinase activity"/>
    <property type="evidence" value="ECO:0007669"/>
    <property type="project" value="InterPro"/>
</dbReference>
<dbReference type="InterPro" id="IPR003594">
    <property type="entry name" value="HATPase_dom"/>
</dbReference>
<comment type="caution">
    <text evidence="11">The sequence shown here is derived from an EMBL/GenBank/DDBJ whole genome shotgun (WGS) entry which is preliminary data.</text>
</comment>
<dbReference type="SMART" id="SM00387">
    <property type="entry name" value="HATPase_c"/>
    <property type="match status" value="1"/>
</dbReference>
<evidence type="ECO:0000256" key="9">
    <source>
        <dbReference type="SAM" id="Phobius"/>
    </source>
</evidence>
<dbReference type="InterPro" id="IPR003660">
    <property type="entry name" value="HAMP_dom"/>
</dbReference>
<dbReference type="Pfam" id="PF02743">
    <property type="entry name" value="dCache_1"/>
    <property type="match status" value="1"/>
</dbReference>
<reference evidence="11 12" key="1">
    <citation type="submission" date="2017-03" db="EMBL/GenBank/DDBJ databases">
        <title>Isolation of Levoglucosan Utilizing Bacteria.</title>
        <authorList>
            <person name="Arya A.S."/>
        </authorList>
    </citation>
    <scope>NUCLEOTIDE SEQUENCE [LARGE SCALE GENOMIC DNA]</scope>
    <source>
        <strain evidence="11 12">MEC069</strain>
    </source>
</reference>
<dbReference type="PANTHER" id="PTHR34220:SF7">
    <property type="entry name" value="SENSOR HISTIDINE KINASE YPDA"/>
    <property type="match status" value="1"/>
</dbReference>
<dbReference type="OrthoDB" id="9776552at2"/>